<evidence type="ECO:0000256" key="1">
    <source>
        <dbReference type="ARBA" id="ARBA00010838"/>
    </source>
</evidence>
<reference evidence="6 7" key="1">
    <citation type="journal article" date="2010" name="Cell Res.">
        <title>Complete genome sequence of the rifamycin SV-producing Amycolatopsis mediterranei U32 revealed its genetic characteristics in phylogeny and metabolism.</title>
        <authorList>
            <person name="Zhao W."/>
            <person name="Zhong Y."/>
            <person name="Yuan H."/>
            <person name="Wang J."/>
            <person name="Zheng H."/>
            <person name="Wang Y."/>
            <person name="Cen X."/>
            <person name="Xu F."/>
            <person name="Bai J."/>
            <person name="Han X."/>
            <person name="Lu G."/>
            <person name="Zhu Y."/>
            <person name="Shao Z."/>
            <person name="Yan H."/>
            <person name="Li C."/>
            <person name="Peng N."/>
            <person name="Zhang Z."/>
            <person name="Zhang Y."/>
            <person name="Lin W."/>
            <person name="Fan Y."/>
            <person name="Qin Z."/>
            <person name="Hu Y."/>
            <person name="Zhu B."/>
            <person name="Wang S."/>
            <person name="Ding X."/>
            <person name="Zhao G.P."/>
        </authorList>
    </citation>
    <scope>NUCLEOTIDE SEQUENCE [LARGE SCALE GENOMIC DNA]</scope>
    <source>
        <strain evidence="7">U-32</strain>
    </source>
</reference>
<dbReference type="KEGG" id="amd:AMED_3858"/>
<dbReference type="Gene3D" id="3.20.20.80">
    <property type="entry name" value="Glycosidases"/>
    <property type="match status" value="1"/>
</dbReference>
<feature type="region of interest" description="Disordered" evidence="5">
    <location>
        <begin position="439"/>
        <end position="460"/>
    </location>
</feature>
<organism evidence="6 7">
    <name type="scientific">Amycolatopsis mediterranei (strain U-32)</name>
    <dbReference type="NCBI Taxonomy" id="749927"/>
    <lineage>
        <taxon>Bacteria</taxon>
        <taxon>Bacillati</taxon>
        <taxon>Actinomycetota</taxon>
        <taxon>Actinomycetes</taxon>
        <taxon>Pseudonocardiales</taxon>
        <taxon>Pseudonocardiaceae</taxon>
        <taxon>Amycolatopsis</taxon>
    </lineage>
</organism>
<evidence type="ECO:0000313" key="6">
    <source>
        <dbReference type="EMBL" id="ADJ45637.1"/>
    </source>
</evidence>
<dbReference type="HOGENOM" id="CLU_590407_0_0_11"/>
<evidence type="ECO:0000256" key="4">
    <source>
        <dbReference type="RuleBase" id="RU003690"/>
    </source>
</evidence>
<keyword evidence="2" id="KW-0378">Hydrolase</keyword>
<feature type="compositionally biased region" description="Basic and acidic residues" evidence="5">
    <location>
        <begin position="449"/>
        <end position="460"/>
    </location>
</feature>
<evidence type="ECO:0000313" key="7">
    <source>
        <dbReference type="Proteomes" id="UP000000328"/>
    </source>
</evidence>
<dbReference type="InterPro" id="IPR001360">
    <property type="entry name" value="Glyco_hydro_1"/>
</dbReference>
<dbReference type="PANTHER" id="PTHR10353:SF36">
    <property type="entry name" value="LP05116P"/>
    <property type="match status" value="1"/>
</dbReference>
<dbReference type="Pfam" id="PF00232">
    <property type="entry name" value="Glyco_hydro_1"/>
    <property type="match status" value="1"/>
</dbReference>
<dbReference type="InterPro" id="IPR017853">
    <property type="entry name" value="GH"/>
</dbReference>
<keyword evidence="3" id="KW-0326">Glycosidase</keyword>
<dbReference type="GO" id="GO:0005829">
    <property type="term" value="C:cytosol"/>
    <property type="evidence" value="ECO:0007669"/>
    <property type="project" value="TreeGrafter"/>
</dbReference>
<gene>
    <name evidence="6" type="primary">bglB</name>
    <name evidence="6" type="ordered locus">AMED_3858</name>
</gene>
<accession>A0A0H3D5T2</accession>
<dbReference type="PANTHER" id="PTHR10353">
    <property type="entry name" value="GLYCOSYL HYDROLASE"/>
    <property type="match status" value="1"/>
</dbReference>
<evidence type="ECO:0000256" key="5">
    <source>
        <dbReference type="SAM" id="MobiDB-lite"/>
    </source>
</evidence>
<dbReference type="GO" id="GO:0016052">
    <property type="term" value="P:carbohydrate catabolic process"/>
    <property type="evidence" value="ECO:0007669"/>
    <property type="project" value="TreeGrafter"/>
</dbReference>
<evidence type="ECO:0000256" key="3">
    <source>
        <dbReference type="ARBA" id="ARBA00023295"/>
    </source>
</evidence>
<sequence>MHFIGLPSGWVDMSTVALRHHFDTMDWGVGRAVSLATDPADLAPSATARRWANDLRSVLGAAPRGRRVLAGWKHLQPDGPGPLDRRAADACLRALDGLLAAGHEPVLTLLHGDEPGWLDAHGGWLARDSAFRFADYAAELGRLLGDRVSRWVTSADFGIPSLGERVAGMTGPGRGVGAAGLAAVHHVLLGHGLAVRALRAAGVRAEIGGTALLAGGYPASDDPADRAAVDTAESWANRLFLDPLLLGRHLVTEDGRCPVGESGCVRPGDLELISSPQDVLYLTWYAPVRVTTPQNLPLLLPAESCYRALNEVNGLLVKLGFALVPFDGVETGRYGWPVLPEALADALAGLAGSYGSRLPPVRIVDNGMGDASGGATRRRAVLASRLGWLARLMERGVPVRGYEYWSLVDNLPWLRRYARLYSISDPAAPAESLEGGDWTRSGAFARPQEAPREGHTLHIV</sequence>
<dbReference type="GO" id="GO:0008422">
    <property type="term" value="F:beta-glucosidase activity"/>
    <property type="evidence" value="ECO:0007669"/>
    <property type="project" value="TreeGrafter"/>
</dbReference>
<dbReference type="OrthoDB" id="9765195at2"/>
<dbReference type="eggNOG" id="COG2723">
    <property type="taxonomic scope" value="Bacteria"/>
</dbReference>
<evidence type="ECO:0000256" key="2">
    <source>
        <dbReference type="ARBA" id="ARBA00022801"/>
    </source>
</evidence>
<name>A0A0H3D5T2_AMYMU</name>
<dbReference type="SUPFAM" id="SSF51445">
    <property type="entry name" value="(Trans)glycosidases"/>
    <property type="match status" value="1"/>
</dbReference>
<protein>
    <submittedName>
        <fullName evidence="6">Beta-glucosidase</fullName>
    </submittedName>
</protein>
<proteinExistence type="inferred from homology"/>
<dbReference type="PATRIC" id="fig|749927.5.peg.3988"/>
<comment type="similarity">
    <text evidence="1 4">Belongs to the glycosyl hydrolase 1 family.</text>
</comment>
<dbReference type="Proteomes" id="UP000000328">
    <property type="component" value="Chromosome"/>
</dbReference>
<dbReference type="EMBL" id="CP002000">
    <property type="protein sequence ID" value="ADJ45637.1"/>
    <property type="molecule type" value="Genomic_DNA"/>
</dbReference>
<dbReference type="AlphaFoldDB" id="A0A0H3D5T2"/>